<keyword evidence="12" id="KW-0732">Signal</keyword>
<dbReference type="PROSITE" id="PS52016">
    <property type="entry name" value="TONB_DEPENDENT_REC_3"/>
    <property type="match status" value="1"/>
</dbReference>
<dbReference type="InterPro" id="IPR000531">
    <property type="entry name" value="Beta-barrel_TonB"/>
</dbReference>
<keyword evidence="9 10" id="KW-0998">Cell outer membrane</keyword>
<dbReference type="InterPro" id="IPR039426">
    <property type="entry name" value="TonB-dep_rcpt-like"/>
</dbReference>
<keyword evidence="3 10" id="KW-0813">Transport</keyword>
<evidence type="ECO:0000256" key="6">
    <source>
        <dbReference type="ARBA" id="ARBA00023077"/>
    </source>
</evidence>
<comment type="subcellular location">
    <subcellularLocation>
        <location evidence="1 10">Cell outer membrane</location>
        <topology evidence="1 10">Multi-pass membrane protein</topology>
    </subcellularLocation>
</comment>
<dbReference type="InterPro" id="IPR010105">
    <property type="entry name" value="TonB_sidphr_rcpt"/>
</dbReference>
<gene>
    <name evidence="15" type="ORF">ACFOX3_05180</name>
</gene>
<dbReference type="EMBL" id="JBHSCX010000003">
    <property type="protein sequence ID" value="MFC4361685.1"/>
    <property type="molecule type" value="Genomic_DNA"/>
</dbReference>
<keyword evidence="8 15" id="KW-0675">Receptor</keyword>
<protein>
    <submittedName>
        <fullName evidence="15">TonB-dependent siderophore receptor</fullName>
    </submittedName>
</protein>
<keyword evidence="7 10" id="KW-0472">Membrane</keyword>
<evidence type="ECO:0000259" key="13">
    <source>
        <dbReference type="Pfam" id="PF00593"/>
    </source>
</evidence>
<comment type="caution">
    <text evidence="15">The sequence shown here is derived from an EMBL/GenBank/DDBJ whole genome shotgun (WGS) entry which is preliminary data.</text>
</comment>
<name>A0ABV8V1B3_9GAMM</name>
<dbReference type="InterPro" id="IPR037066">
    <property type="entry name" value="Plug_dom_sf"/>
</dbReference>
<dbReference type="Gene3D" id="2.170.130.10">
    <property type="entry name" value="TonB-dependent receptor, plug domain"/>
    <property type="match status" value="1"/>
</dbReference>
<dbReference type="Proteomes" id="UP001595840">
    <property type="component" value="Unassembled WGS sequence"/>
</dbReference>
<evidence type="ECO:0000256" key="7">
    <source>
        <dbReference type="ARBA" id="ARBA00023136"/>
    </source>
</evidence>
<evidence type="ECO:0000256" key="12">
    <source>
        <dbReference type="SAM" id="SignalP"/>
    </source>
</evidence>
<accession>A0ABV8V1B3</accession>
<evidence type="ECO:0000256" key="11">
    <source>
        <dbReference type="RuleBase" id="RU003357"/>
    </source>
</evidence>
<reference evidence="16" key="1">
    <citation type="journal article" date="2019" name="Int. J. Syst. Evol. Microbiol.">
        <title>The Global Catalogue of Microorganisms (GCM) 10K type strain sequencing project: providing services to taxonomists for standard genome sequencing and annotation.</title>
        <authorList>
            <consortium name="The Broad Institute Genomics Platform"/>
            <consortium name="The Broad Institute Genome Sequencing Center for Infectious Disease"/>
            <person name="Wu L."/>
            <person name="Ma J."/>
        </authorList>
    </citation>
    <scope>NUCLEOTIDE SEQUENCE [LARGE SCALE GENOMIC DNA]</scope>
    <source>
        <strain evidence="16">CECT 8570</strain>
    </source>
</reference>
<evidence type="ECO:0000256" key="2">
    <source>
        <dbReference type="ARBA" id="ARBA00009810"/>
    </source>
</evidence>
<evidence type="ECO:0000256" key="10">
    <source>
        <dbReference type="PROSITE-ProRule" id="PRU01360"/>
    </source>
</evidence>
<keyword evidence="6 11" id="KW-0798">TonB box</keyword>
<evidence type="ECO:0000313" key="15">
    <source>
        <dbReference type="EMBL" id="MFC4361685.1"/>
    </source>
</evidence>
<dbReference type="Gene3D" id="2.40.170.20">
    <property type="entry name" value="TonB-dependent receptor, beta-barrel domain"/>
    <property type="match status" value="1"/>
</dbReference>
<feature type="signal peptide" evidence="12">
    <location>
        <begin position="1"/>
        <end position="31"/>
    </location>
</feature>
<keyword evidence="4 10" id="KW-1134">Transmembrane beta strand</keyword>
<sequence>MQTEANTLRGFGRSALTLAIATTLPMTSALAAEVKELPTAQVSAQTEDSYKVDESSSDKYTQPLLDTAKTISVIPQSVMKDRNVDSLRDALRNVPGISLAAGEGGTPTGDQMSIRGFSANNNITIDGVRDIAGYTRDTYNVEAVEVAKGPGSAVYGRGSAGGSINLQTKTAKLEDFTDINLRLGNASDYRAQVDSNIALGETTALRVNALTSDGEVAGRDYVENASDAVALSFATGIGTDSRFSVNADYMQQDNIPDYGIPWISNSATSDPVAELAPYEGEAPPVNFSNFYGNLYRDFEDINTQSLTVKYEKDLSDNTSLRAVARTGSVERQSVVSAPRFIDLTTSTDVRLSDEKTRDTKDSLNVVQLDLLGSYQTGSLKHDIVAGVEIANEKFQRWNYADVVDDNLDSTPELVDLYNPDARVAYTGRYARTTKDQQATGDTKAIYLFDTVTLNPEWQVSAGLRYDRFETEYFYQLDDVSEPQVKLETNDETLSWNFGVVYKPAENGSIYFGAGNSFTPSAEDLTASSNGNAANLDPEETLSYELGTKWELIDGRLFTSAAIFRTEKTNALSDAEDGMFDDDDGRFDTLDGKQRVDGLELSAAGQITEQLSITAAYTYQQSEVVEATGDDASQIGNELPRTPEHSYSLWGRYDISDALAVGLGAQYMGQRYNSSVPESREIADSYLIFDMMLSYQISNQWGVQLNGSNLTDEAYIDQLGGGHFIPGEGRYLSLSTSYTF</sequence>
<feature type="chain" id="PRO_5047106783" evidence="12">
    <location>
        <begin position="32"/>
        <end position="739"/>
    </location>
</feature>
<feature type="domain" description="TonB-dependent receptor plug" evidence="14">
    <location>
        <begin position="64"/>
        <end position="162"/>
    </location>
</feature>
<feature type="domain" description="TonB-dependent receptor-like beta-barrel" evidence="13">
    <location>
        <begin position="236"/>
        <end position="709"/>
    </location>
</feature>
<dbReference type="RefSeq" id="WP_290259373.1">
    <property type="nucleotide sequence ID" value="NZ_JAUFQG010000004.1"/>
</dbReference>
<keyword evidence="5 10" id="KW-0812">Transmembrane</keyword>
<evidence type="ECO:0000256" key="3">
    <source>
        <dbReference type="ARBA" id="ARBA00022448"/>
    </source>
</evidence>
<dbReference type="Pfam" id="PF00593">
    <property type="entry name" value="TonB_dep_Rec_b-barrel"/>
    <property type="match status" value="1"/>
</dbReference>
<dbReference type="InterPro" id="IPR012910">
    <property type="entry name" value="Plug_dom"/>
</dbReference>
<dbReference type="NCBIfam" id="TIGR01783">
    <property type="entry name" value="TonB-siderophor"/>
    <property type="match status" value="1"/>
</dbReference>
<keyword evidence="16" id="KW-1185">Reference proteome</keyword>
<evidence type="ECO:0000256" key="5">
    <source>
        <dbReference type="ARBA" id="ARBA00022692"/>
    </source>
</evidence>
<comment type="similarity">
    <text evidence="2 10 11">Belongs to the TonB-dependent receptor family.</text>
</comment>
<evidence type="ECO:0000259" key="14">
    <source>
        <dbReference type="Pfam" id="PF07715"/>
    </source>
</evidence>
<evidence type="ECO:0000256" key="8">
    <source>
        <dbReference type="ARBA" id="ARBA00023170"/>
    </source>
</evidence>
<evidence type="ECO:0000256" key="1">
    <source>
        <dbReference type="ARBA" id="ARBA00004571"/>
    </source>
</evidence>
<dbReference type="InterPro" id="IPR036942">
    <property type="entry name" value="Beta-barrel_TonB_sf"/>
</dbReference>
<dbReference type="PANTHER" id="PTHR32552:SF83">
    <property type="entry name" value="BLR3904 PROTEIN"/>
    <property type="match status" value="1"/>
</dbReference>
<proteinExistence type="inferred from homology"/>
<dbReference type="CDD" id="cd01347">
    <property type="entry name" value="ligand_gated_channel"/>
    <property type="match status" value="1"/>
</dbReference>
<dbReference type="SUPFAM" id="SSF56935">
    <property type="entry name" value="Porins"/>
    <property type="match status" value="1"/>
</dbReference>
<organism evidence="15 16">
    <name type="scientific">Simiduia curdlanivorans</name>
    <dbReference type="NCBI Taxonomy" id="1492769"/>
    <lineage>
        <taxon>Bacteria</taxon>
        <taxon>Pseudomonadati</taxon>
        <taxon>Pseudomonadota</taxon>
        <taxon>Gammaproteobacteria</taxon>
        <taxon>Cellvibrionales</taxon>
        <taxon>Cellvibrionaceae</taxon>
        <taxon>Simiduia</taxon>
    </lineage>
</organism>
<evidence type="ECO:0000313" key="16">
    <source>
        <dbReference type="Proteomes" id="UP001595840"/>
    </source>
</evidence>
<evidence type="ECO:0000256" key="4">
    <source>
        <dbReference type="ARBA" id="ARBA00022452"/>
    </source>
</evidence>
<evidence type="ECO:0000256" key="9">
    <source>
        <dbReference type="ARBA" id="ARBA00023237"/>
    </source>
</evidence>
<dbReference type="Pfam" id="PF07715">
    <property type="entry name" value="Plug"/>
    <property type="match status" value="1"/>
</dbReference>
<dbReference type="PANTHER" id="PTHR32552">
    <property type="entry name" value="FERRICHROME IRON RECEPTOR-RELATED"/>
    <property type="match status" value="1"/>
</dbReference>